<accession>A0A3M0I2N5</accession>
<gene>
    <name evidence="11" type="ORF">CTZ28_28660</name>
</gene>
<dbReference type="GO" id="GO:0022857">
    <property type="term" value="F:transmembrane transporter activity"/>
    <property type="evidence" value="ECO:0007669"/>
    <property type="project" value="TreeGrafter"/>
</dbReference>
<dbReference type="Pfam" id="PF02687">
    <property type="entry name" value="FtsX"/>
    <property type="match status" value="1"/>
</dbReference>
<keyword evidence="4 8" id="KW-1133">Transmembrane helix</keyword>
<dbReference type="InterPro" id="IPR003838">
    <property type="entry name" value="ABC3_permease_C"/>
</dbReference>
<evidence type="ECO:0000256" key="1">
    <source>
        <dbReference type="ARBA" id="ARBA00004651"/>
    </source>
</evidence>
<evidence type="ECO:0000256" key="3">
    <source>
        <dbReference type="ARBA" id="ARBA00022692"/>
    </source>
</evidence>
<dbReference type="EMBL" id="PENI01000022">
    <property type="protein sequence ID" value="RMB82430.1"/>
    <property type="molecule type" value="Genomic_DNA"/>
</dbReference>
<feature type="compositionally biased region" description="Acidic residues" evidence="7">
    <location>
        <begin position="395"/>
        <end position="405"/>
    </location>
</feature>
<dbReference type="InterPro" id="IPR050250">
    <property type="entry name" value="Macrolide_Exporter_MacB"/>
</dbReference>
<feature type="domain" description="MacB-like periplasmic core" evidence="10">
    <location>
        <begin position="19"/>
        <end position="256"/>
    </location>
</feature>
<evidence type="ECO:0000256" key="6">
    <source>
        <dbReference type="ARBA" id="ARBA00038076"/>
    </source>
</evidence>
<evidence type="ECO:0000259" key="10">
    <source>
        <dbReference type="Pfam" id="PF12704"/>
    </source>
</evidence>
<feature type="transmembrane region" description="Helical" evidence="8">
    <location>
        <begin position="419"/>
        <end position="443"/>
    </location>
</feature>
<dbReference type="Pfam" id="PF12704">
    <property type="entry name" value="MacB_PCD"/>
    <property type="match status" value="1"/>
</dbReference>
<feature type="transmembrane region" description="Helical" evidence="8">
    <location>
        <begin position="332"/>
        <end position="354"/>
    </location>
</feature>
<comment type="subcellular location">
    <subcellularLocation>
        <location evidence="1">Cell membrane</location>
        <topology evidence="1">Multi-pass membrane protein</topology>
    </subcellularLocation>
</comment>
<evidence type="ECO:0000256" key="2">
    <source>
        <dbReference type="ARBA" id="ARBA00022475"/>
    </source>
</evidence>
<evidence type="ECO:0000313" key="12">
    <source>
        <dbReference type="Proteomes" id="UP000270471"/>
    </source>
</evidence>
<evidence type="ECO:0000256" key="7">
    <source>
        <dbReference type="SAM" id="MobiDB-lite"/>
    </source>
</evidence>
<feature type="region of interest" description="Disordered" evidence="7">
    <location>
        <begin position="376"/>
        <end position="405"/>
    </location>
</feature>
<feature type="transmembrane region" description="Helical" evidence="8">
    <location>
        <begin position="291"/>
        <end position="312"/>
    </location>
</feature>
<dbReference type="PANTHER" id="PTHR30572:SF9">
    <property type="entry name" value="ABC TRANSPORTER PERMEASE PROTEIN"/>
    <property type="match status" value="1"/>
</dbReference>
<comment type="similarity">
    <text evidence="6">Belongs to the ABC-4 integral membrane protein family.</text>
</comment>
<proteinExistence type="inferred from homology"/>
<feature type="domain" description="ABC3 transporter permease C-terminal" evidence="9">
    <location>
        <begin position="291"/>
        <end position="362"/>
    </location>
</feature>
<evidence type="ECO:0000256" key="5">
    <source>
        <dbReference type="ARBA" id="ARBA00023136"/>
    </source>
</evidence>
<keyword evidence="3 8" id="KW-0812">Transmembrane</keyword>
<dbReference type="Proteomes" id="UP000270471">
    <property type="component" value="Unassembled WGS sequence"/>
</dbReference>
<evidence type="ECO:0000259" key="9">
    <source>
        <dbReference type="Pfam" id="PF02687"/>
    </source>
</evidence>
<dbReference type="GO" id="GO:0005886">
    <property type="term" value="C:plasma membrane"/>
    <property type="evidence" value="ECO:0007669"/>
    <property type="project" value="UniProtKB-SubCell"/>
</dbReference>
<keyword evidence="5 8" id="KW-0472">Membrane</keyword>
<evidence type="ECO:0000313" key="11">
    <source>
        <dbReference type="EMBL" id="RMB82430.1"/>
    </source>
</evidence>
<feature type="transmembrane region" description="Helical" evidence="8">
    <location>
        <begin position="20"/>
        <end position="38"/>
    </location>
</feature>
<dbReference type="PANTHER" id="PTHR30572">
    <property type="entry name" value="MEMBRANE COMPONENT OF TRANSPORTER-RELATED"/>
    <property type="match status" value="1"/>
</dbReference>
<dbReference type="InterPro" id="IPR025857">
    <property type="entry name" value="MacB_PCD"/>
</dbReference>
<keyword evidence="12" id="KW-1185">Reference proteome</keyword>
<organism evidence="11 12">
    <name type="scientific">Streptomyces shenzhenensis</name>
    <dbReference type="NCBI Taxonomy" id="943815"/>
    <lineage>
        <taxon>Bacteria</taxon>
        <taxon>Bacillati</taxon>
        <taxon>Actinomycetota</taxon>
        <taxon>Actinomycetes</taxon>
        <taxon>Kitasatosporales</taxon>
        <taxon>Streptomycetaceae</taxon>
        <taxon>Streptomyces</taxon>
    </lineage>
</organism>
<evidence type="ECO:0000256" key="4">
    <source>
        <dbReference type="ARBA" id="ARBA00022989"/>
    </source>
</evidence>
<reference evidence="11 12" key="1">
    <citation type="submission" date="2017-11" db="EMBL/GenBank/DDBJ databases">
        <title>Draft genome of actinobacteria isolated from guarana (Paullinia cupana (Mart.) Ducke.</title>
        <authorList>
            <person name="Siqueira K.A."/>
            <person name="Liotti R.G."/>
            <person name="Mendes T.A.O."/>
            <person name="Soares M.A."/>
        </authorList>
    </citation>
    <scope>NUCLEOTIDE SEQUENCE [LARGE SCALE GENOMIC DNA]</scope>
    <source>
        <strain evidence="11 12">193</strain>
    </source>
</reference>
<dbReference type="OrthoDB" id="9812886at2"/>
<sequence>MNFLKRAGLSLLAHRIRTLVMLATFVAISTMVLGGVLIEGGTARAEDAAARRIGADVTLGVDMDSLVAGGQMQAPQISADIIDKIGTSPLVEAYNYDSFNGARLRGGTRLTGKSMDPSIEGYTLAMGVRDSRLMPDFSSGKWQLLAGRPLTDADRNSNGILIEERLARKNDLTPGDKITLADNDGKRTAEFTVRGVYRDPSDQPDPEYMQFPGDRLIVTASALSALDGATGPVELRGATFKLKDPASFKEFEAHAQKQAGAALEGFTLDINDKALKQMTGPLAAVSSAATVAMWLIGLAGAAILALLIALAVKQRRREYGVLLAMGERRWKLIAQQAAEIVAVAALAIGLSSLVAEPLTQRAGAALLNSEAADAKRKLDAWEPPPPGSTGLDQGYDPDDQPVEGADPIDEITVRLDNGALATVAGTGLVIALLATAVPGASVLRFNPRTILTKGT</sequence>
<protein>
    <submittedName>
        <fullName evidence="11">ABC transporter permease</fullName>
    </submittedName>
</protein>
<keyword evidence="2" id="KW-1003">Cell membrane</keyword>
<evidence type="ECO:0000256" key="8">
    <source>
        <dbReference type="SAM" id="Phobius"/>
    </source>
</evidence>
<dbReference type="AlphaFoldDB" id="A0A3M0I2N5"/>
<name>A0A3M0I2N5_9ACTN</name>
<comment type="caution">
    <text evidence="11">The sequence shown here is derived from an EMBL/GenBank/DDBJ whole genome shotgun (WGS) entry which is preliminary data.</text>
</comment>